<evidence type="ECO:0008006" key="3">
    <source>
        <dbReference type="Google" id="ProtNLM"/>
    </source>
</evidence>
<name>A0A4U0EQR1_9FLAO</name>
<dbReference type="EMBL" id="SUPL01000006">
    <property type="protein sequence ID" value="TJY34036.1"/>
    <property type="molecule type" value="Genomic_DNA"/>
</dbReference>
<keyword evidence="2" id="KW-1185">Reference proteome</keyword>
<dbReference type="AlphaFoldDB" id="A0A4U0EQR1"/>
<dbReference type="RefSeq" id="WP_136844392.1">
    <property type="nucleotide sequence ID" value="NZ_SUPL01000006.1"/>
</dbReference>
<protein>
    <recommendedName>
        <fullName evidence="3">Lipoprotein</fullName>
    </recommendedName>
</protein>
<organism evidence="1 2">
    <name type="scientific">Pontimicrobium aquaticum</name>
    <dbReference type="NCBI Taxonomy" id="2565367"/>
    <lineage>
        <taxon>Bacteria</taxon>
        <taxon>Pseudomonadati</taxon>
        <taxon>Bacteroidota</taxon>
        <taxon>Flavobacteriia</taxon>
        <taxon>Flavobacteriales</taxon>
        <taxon>Flavobacteriaceae</taxon>
        <taxon>Pontimicrobium</taxon>
    </lineage>
</organism>
<dbReference type="OrthoDB" id="999541at2"/>
<sequence length="158" mass="18557">MKHLLFILIVTTMVSCSTSTDEENAYVLSNSIEFSIVNTAGEDLLDSNNPNSIDIDNIRLYYEIDNEVIEIYDSHLEHPRHFFVFEHENEYRIRVSQNDSKDENRPITYIEWNETDTDTLQVEYDLTHNSLAQKKIWLNGEEIWNININDGPFLVLTK</sequence>
<reference evidence="1 2" key="1">
    <citation type="submission" date="2019-04" db="EMBL/GenBank/DDBJ databases">
        <title>Lacinutrix sp. nov., isolated from marine water.</title>
        <authorList>
            <person name="Kim W."/>
        </authorList>
    </citation>
    <scope>NUCLEOTIDE SEQUENCE [LARGE SCALE GENOMIC DNA]</scope>
    <source>
        <strain evidence="1 2">CAU 1491</strain>
    </source>
</reference>
<evidence type="ECO:0000313" key="2">
    <source>
        <dbReference type="Proteomes" id="UP000307657"/>
    </source>
</evidence>
<evidence type="ECO:0000313" key="1">
    <source>
        <dbReference type="EMBL" id="TJY34036.1"/>
    </source>
</evidence>
<comment type="caution">
    <text evidence="1">The sequence shown here is derived from an EMBL/GenBank/DDBJ whole genome shotgun (WGS) entry which is preliminary data.</text>
</comment>
<dbReference type="PROSITE" id="PS51257">
    <property type="entry name" value="PROKAR_LIPOPROTEIN"/>
    <property type="match status" value="1"/>
</dbReference>
<dbReference type="Proteomes" id="UP000307657">
    <property type="component" value="Unassembled WGS sequence"/>
</dbReference>
<gene>
    <name evidence="1" type="ORF">E5167_12015</name>
</gene>
<accession>A0A4U0EQR1</accession>
<proteinExistence type="predicted"/>